<dbReference type="GO" id="GO:0005758">
    <property type="term" value="C:mitochondrial intermembrane space"/>
    <property type="evidence" value="ECO:0007669"/>
    <property type="project" value="TreeGrafter"/>
</dbReference>
<proteinExistence type="predicted"/>
<organism evidence="1 2">
    <name type="scientific">Aspergillus tanneri</name>
    <dbReference type="NCBI Taxonomy" id="1220188"/>
    <lineage>
        <taxon>Eukaryota</taxon>
        <taxon>Fungi</taxon>
        <taxon>Dikarya</taxon>
        <taxon>Ascomycota</taxon>
        <taxon>Pezizomycotina</taxon>
        <taxon>Eurotiomycetes</taxon>
        <taxon>Eurotiomycetidae</taxon>
        <taxon>Eurotiales</taxon>
        <taxon>Aspergillaceae</taxon>
        <taxon>Aspergillus</taxon>
        <taxon>Aspergillus subgen. Circumdati</taxon>
    </lineage>
</organism>
<dbReference type="AlphaFoldDB" id="A0A4S3J352"/>
<dbReference type="STRING" id="1220188.A0A4S3J352"/>
<name>A0A4S3J352_9EURO</name>
<comment type="caution">
    <text evidence="1">The sequence shown here is derived from an EMBL/GenBank/DDBJ whole genome shotgun (WGS) entry which is preliminary data.</text>
</comment>
<evidence type="ECO:0000313" key="1">
    <source>
        <dbReference type="EMBL" id="THC89259.1"/>
    </source>
</evidence>
<keyword evidence="2" id="KW-1185">Reference proteome</keyword>
<dbReference type="EMBL" id="SOSA01000683">
    <property type="protein sequence ID" value="THC89259.1"/>
    <property type="molecule type" value="Genomic_DNA"/>
</dbReference>
<dbReference type="GO" id="GO:0008270">
    <property type="term" value="F:zinc ion binding"/>
    <property type="evidence" value="ECO:0007669"/>
    <property type="project" value="InterPro"/>
</dbReference>
<evidence type="ECO:0000313" key="2">
    <source>
        <dbReference type="Proteomes" id="UP000308092"/>
    </source>
</evidence>
<dbReference type="GO" id="GO:0045041">
    <property type="term" value="P:protein import into mitochondrial intermembrane space"/>
    <property type="evidence" value="ECO:0007669"/>
    <property type="project" value="TreeGrafter"/>
</dbReference>
<dbReference type="InterPro" id="IPR037274">
    <property type="entry name" value="Znf_CHY_sf"/>
</dbReference>
<dbReference type="Proteomes" id="UP000308092">
    <property type="component" value="Unassembled WGS sequence"/>
</dbReference>
<sequence>MYQYFLDSILTNNQPTCSKHILNAQVAIRSPCCEPSYISIFILRPQPLISVKFNSGRKWFDCAECHQEQESHALAKATEMVFACKKCKKCFRKDAAEFEESDEYCPHCDNHFVIDAVTPKPALQVEGEDARIDSRMLKDDRVRGHEERSLFTLRDTSDHLG</sequence>
<gene>
    <name evidence="1" type="ORF">EYZ11_011292</name>
</gene>
<dbReference type="InterPro" id="IPR052604">
    <property type="entry name" value="Mito_Tim_assembly_helper"/>
</dbReference>
<dbReference type="PANTHER" id="PTHR28082">
    <property type="entry name" value="ZINC FINGER PROTEIN"/>
    <property type="match status" value="1"/>
</dbReference>
<accession>A0A4S3J352</accession>
<reference evidence="1 2" key="1">
    <citation type="submission" date="2019-03" db="EMBL/GenBank/DDBJ databases">
        <title>The genome sequence of a newly discovered highly antifungal drug resistant Aspergillus species, Aspergillus tanneri NIH 1004.</title>
        <authorList>
            <person name="Mounaud S."/>
            <person name="Singh I."/>
            <person name="Joardar V."/>
            <person name="Pakala S."/>
            <person name="Pakala S."/>
            <person name="Venepally P."/>
            <person name="Hoover J."/>
            <person name="Nierman W."/>
            <person name="Chung J."/>
            <person name="Losada L."/>
        </authorList>
    </citation>
    <scope>NUCLEOTIDE SEQUENCE [LARGE SCALE GENOMIC DNA]</scope>
    <source>
        <strain evidence="1 2">NIH1004</strain>
    </source>
</reference>
<protein>
    <submittedName>
        <fullName evidence="1">Uncharacterized protein</fullName>
    </submittedName>
</protein>
<dbReference type="SUPFAM" id="SSF161219">
    <property type="entry name" value="CHY zinc finger-like"/>
    <property type="match status" value="1"/>
</dbReference>
<dbReference type="VEuPathDB" id="FungiDB:EYZ11_011292"/>
<dbReference type="PANTHER" id="PTHR28082:SF2">
    <property type="entry name" value="CHY-TYPE DOMAIN-CONTAINING PROTEIN"/>
    <property type="match status" value="1"/>
</dbReference>